<comment type="similarity">
    <text evidence="1">Belongs to the precorrin methyltransferase family.</text>
</comment>
<dbReference type="InterPro" id="IPR003043">
    <property type="entry name" value="Uropor_MeTrfase_CS"/>
</dbReference>
<dbReference type="RefSeq" id="WP_184094199.1">
    <property type="nucleotide sequence ID" value="NZ_AP023367.1"/>
</dbReference>
<name>A0A6S6R804_9FIRM</name>
<dbReference type="Gene3D" id="3.40.50.10090">
    <property type="match status" value="2"/>
</dbReference>
<dbReference type="InterPro" id="IPR006366">
    <property type="entry name" value="CobA/CysG_C"/>
</dbReference>
<dbReference type="NCBIfam" id="NF004790">
    <property type="entry name" value="PRK06136.1"/>
    <property type="match status" value="1"/>
</dbReference>
<dbReference type="PROSITE" id="PS00840">
    <property type="entry name" value="SUMT_2"/>
    <property type="match status" value="1"/>
</dbReference>
<reference evidence="2 3" key="1">
    <citation type="journal article" date="2016" name="Int. J. Syst. Evol. Microbiol.">
        <title>Descriptions of Anaerotaenia torta gen. nov., sp. nov. and Anaerocolumna cellulosilytica gen. nov., sp. nov. isolated from a methanogenic reactor of cattle waste.</title>
        <authorList>
            <person name="Uek A."/>
            <person name="Ohtaki Y."/>
            <person name="Kaku N."/>
            <person name="Ueki K."/>
        </authorList>
    </citation>
    <scope>NUCLEOTIDE SEQUENCE [LARGE SCALE GENOMIC DNA]</scope>
    <source>
        <strain evidence="2 3">SN021</strain>
    </source>
</reference>
<keyword evidence="1" id="KW-0489">Methyltransferase</keyword>
<dbReference type="FunFam" id="3.40.1010.10:FF:000001">
    <property type="entry name" value="Siroheme synthase"/>
    <property type="match status" value="1"/>
</dbReference>
<dbReference type="InterPro" id="IPR003754">
    <property type="entry name" value="4pyrrol_synth_uPrphyn_synth"/>
</dbReference>
<gene>
    <name evidence="2" type="ORF">acsn021_29340</name>
</gene>
<dbReference type="InterPro" id="IPR035996">
    <property type="entry name" value="4pyrrol_Methylase_sf"/>
</dbReference>
<dbReference type="PROSITE" id="PS00839">
    <property type="entry name" value="SUMT_1"/>
    <property type="match status" value="1"/>
</dbReference>
<dbReference type="Pfam" id="PF02602">
    <property type="entry name" value="HEM4"/>
    <property type="match status" value="1"/>
</dbReference>
<dbReference type="GO" id="GO:0019354">
    <property type="term" value="P:siroheme biosynthetic process"/>
    <property type="evidence" value="ECO:0007669"/>
    <property type="project" value="InterPro"/>
</dbReference>
<dbReference type="InterPro" id="IPR000878">
    <property type="entry name" value="4pyrrol_Mease"/>
</dbReference>
<evidence type="ECO:0000256" key="1">
    <source>
        <dbReference type="RuleBase" id="RU003960"/>
    </source>
</evidence>
<dbReference type="CDD" id="cd06578">
    <property type="entry name" value="HemD"/>
    <property type="match status" value="1"/>
</dbReference>
<dbReference type="SUPFAM" id="SSF69618">
    <property type="entry name" value="HemD-like"/>
    <property type="match status" value="1"/>
</dbReference>
<dbReference type="NCBIfam" id="TIGR01469">
    <property type="entry name" value="cobA_cysG_Cterm"/>
    <property type="match status" value="1"/>
</dbReference>
<dbReference type="GO" id="GO:0004852">
    <property type="term" value="F:uroporphyrinogen-III synthase activity"/>
    <property type="evidence" value="ECO:0007669"/>
    <property type="project" value="InterPro"/>
</dbReference>
<evidence type="ECO:0000313" key="2">
    <source>
        <dbReference type="EMBL" id="BCJ95365.1"/>
    </source>
</evidence>
<evidence type="ECO:0000313" key="3">
    <source>
        <dbReference type="Proteomes" id="UP000515561"/>
    </source>
</evidence>
<dbReference type="KEGG" id="acel:acsn021_29340"/>
<dbReference type="Pfam" id="PF00590">
    <property type="entry name" value="TP_methylase"/>
    <property type="match status" value="1"/>
</dbReference>
<dbReference type="Proteomes" id="UP000515561">
    <property type="component" value="Chromosome"/>
</dbReference>
<dbReference type="Gene3D" id="3.30.950.10">
    <property type="entry name" value="Methyltransferase, Cobalt-precorrin-4 Transmethylase, Domain 2"/>
    <property type="match status" value="1"/>
</dbReference>
<accession>A0A6S6R804</accession>
<dbReference type="AlphaFoldDB" id="A0A6S6R804"/>
<dbReference type="EMBL" id="AP023367">
    <property type="protein sequence ID" value="BCJ95365.1"/>
    <property type="molecule type" value="Genomic_DNA"/>
</dbReference>
<sequence>MNQKGMVYLVGAGPGDAELLTLKGERLLKCCEVVIYDRLASDNLLQLVPYDCEKINVGKVVGSHSWRQEDINRVIVKKGLEGKRVVRLKGGDPFVFGRGGEEILALQEAGIAFEVVPGITSSVAAGAMAGIPVTHRGISRSFHVITGHTKEGILTDNFETLAKLEGTLVFLMGMGHIEQITGELLKCGKSADTPAAVVSNGTTFKQREVRGTLKNIAELVKQEDIKAPAVIIVGGVAELNMKGTTVGGLSGVRIGVTGTDKFTKKLSGCLKDEGAFIDNLSCLRIEDYSGSSEAIEAIRQLAAYNWLVFTSTNGVELFFKAVKEQKVDYRIFAHIRFAVVGKGTGEALLKEGFQTDYTPDSYTTRDLAKGLVALLRQGDKVLLPRAAKGSAELTEILHNKGIAYTDLTLYDVAPDINILENIYENLSEYDYLTFASASGVEVFFQNLKEADKEKLKRITLVCIGDITGRKLKEYGVSQFLTAEKYTAAGLVECVIKDREERQVLP</sequence>
<dbReference type="InterPro" id="IPR050161">
    <property type="entry name" value="Siro_Cobalamin_biosynth"/>
</dbReference>
<dbReference type="InterPro" id="IPR036108">
    <property type="entry name" value="4pyrrol_syn_uPrphyn_synt_sf"/>
</dbReference>
<dbReference type="CDD" id="cd11642">
    <property type="entry name" value="SUMT"/>
    <property type="match status" value="1"/>
</dbReference>
<dbReference type="InterPro" id="IPR014776">
    <property type="entry name" value="4pyrrole_Mease_sub2"/>
</dbReference>
<dbReference type="FunFam" id="3.30.950.10:FF:000001">
    <property type="entry name" value="Siroheme synthase"/>
    <property type="match status" value="1"/>
</dbReference>
<organism evidence="2 3">
    <name type="scientific">Anaerocolumna cellulosilytica</name>
    <dbReference type="NCBI Taxonomy" id="433286"/>
    <lineage>
        <taxon>Bacteria</taxon>
        <taxon>Bacillati</taxon>
        <taxon>Bacillota</taxon>
        <taxon>Clostridia</taxon>
        <taxon>Lachnospirales</taxon>
        <taxon>Lachnospiraceae</taxon>
        <taxon>Anaerocolumna</taxon>
    </lineage>
</organism>
<dbReference type="GO" id="GO:0032259">
    <property type="term" value="P:methylation"/>
    <property type="evidence" value="ECO:0007669"/>
    <property type="project" value="UniProtKB-KW"/>
</dbReference>
<dbReference type="PANTHER" id="PTHR45790">
    <property type="entry name" value="SIROHEME SYNTHASE-RELATED"/>
    <property type="match status" value="1"/>
</dbReference>
<dbReference type="PANTHER" id="PTHR45790:SF3">
    <property type="entry name" value="S-ADENOSYL-L-METHIONINE-DEPENDENT UROPORPHYRINOGEN III METHYLTRANSFERASE, CHLOROPLASTIC"/>
    <property type="match status" value="1"/>
</dbReference>
<keyword evidence="3" id="KW-1185">Reference proteome</keyword>
<dbReference type="GO" id="GO:0004851">
    <property type="term" value="F:uroporphyrin-III C-methyltransferase activity"/>
    <property type="evidence" value="ECO:0007669"/>
    <property type="project" value="TreeGrafter"/>
</dbReference>
<dbReference type="InterPro" id="IPR014777">
    <property type="entry name" value="4pyrrole_Mease_sub1"/>
</dbReference>
<proteinExistence type="inferred from homology"/>
<dbReference type="Gene3D" id="3.40.1010.10">
    <property type="entry name" value="Cobalt-precorrin-4 Transmethylase, Domain 1"/>
    <property type="match status" value="1"/>
</dbReference>
<protein>
    <submittedName>
        <fullName evidence="2">Uncharacterized protein</fullName>
    </submittedName>
</protein>
<dbReference type="SUPFAM" id="SSF53790">
    <property type="entry name" value="Tetrapyrrole methylase"/>
    <property type="match status" value="1"/>
</dbReference>
<keyword evidence="1" id="KW-0808">Transferase</keyword>